<reference evidence="3" key="1">
    <citation type="journal article" date="2019" name="Int. J. Syst. Evol. Microbiol.">
        <title>The Global Catalogue of Microorganisms (GCM) 10K type strain sequencing project: providing services to taxonomists for standard genome sequencing and annotation.</title>
        <authorList>
            <consortium name="The Broad Institute Genomics Platform"/>
            <consortium name="The Broad Institute Genome Sequencing Center for Infectious Disease"/>
            <person name="Wu L."/>
            <person name="Ma J."/>
        </authorList>
    </citation>
    <scope>NUCLEOTIDE SEQUENCE [LARGE SCALE GENOMIC DNA]</scope>
    <source>
        <strain evidence="3">JCM 17695</strain>
    </source>
</reference>
<dbReference type="EMBL" id="JBHTEY010000004">
    <property type="protein sequence ID" value="MFC7617174.1"/>
    <property type="molecule type" value="Genomic_DNA"/>
</dbReference>
<feature type="chain" id="PRO_5045968284" evidence="1">
    <location>
        <begin position="20"/>
        <end position="182"/>
    </location>
</feature>
<dbReference type="Pfam" id="PF12079">
    <property type="entry name" value="DUF3558"/>
    <property type="match status" value="1"/>
</dbReference>
<dbReference type="Proteomes" id="UP001596512">
    <property type="component" value="Unassembled WGS sequence"/>
</dbReference>
<name>A0ABW2TVP3_9PSEU</name>
<keyword evidence="1" id="KW-0732">Signal</keyword>
<dbReference type="PROSITE" id="PS51257">
    <property type="entry name" value="PROKAR_LIPOPROTEIN"/>
    <property type="match status" value="1"/>
</dbReference>
<gene>
    <name evidence="2" type="ORF">ACFQV2_30865</name>
</gene>
<accession>A0ABW2TVP3</accession>
<evidence type="ECO:0000313" key="3">
    <source>
        <dbReference type="Proteomes" id="UP001596512"/>
    </source>
</evidence>
<comment type="caution">
    <text evidence="2">The sequence shown here is derived from an EMBL/GenBank/DDBJ whole genome shotgun (WGS) entry which is preliminary data.</text>
</comment>
<evidence type="ECO:0000256" key="1">
    <source>
        <dbReference type="SAM" id="SignalP"/>
    </source>
</evidence>
<protein>
    <submittedName>
        <fullName evidence="2">DUF3558 family protein</fullName>
    </submittedName>
</protein>
<keyword evidence="3" id="KW-1185">Reference proteome</keyword>
<proteinExistence type="predicted"/>
<feature type="signal peptide" evidence="1">
    <location>
        <begin position="1"/>
        <end position="19"/>
    </location>
</feature>
<dbReference type="InterPro" id="IPR024520">
    <property type="entry name" value="DUF3558"/>
</dbReference>
<evidence type="ECO:0000313" key="2">
    <source>
        <dbReference type="EMBL" id="MFC7617174.1"/>
    </source>
</evidence>
<organism evidence="2 3">
    <name type="scientific">Actinokineospora soli</name>
    <dbReference type="NCBI Taxonomy" id="1048753"/>
    <lineage>
        <taxon>Bacteria</taxon>
        <taxon>Bacillati</taxon>
        <taxon>Actinomycetota</taxon>
        <taxon>Actinomycetes</taxon>
        <taxon>Pseudonocardiales</taxon>
        <taxon>Pseudonocardiaceae</taxon>
        <taxon>Actinokineospora</taxon>
    </lineage>
</organism>
<sequence>MTRFAWVAACLVLAACAEATVAPATSSAERAPDLVVPGVERPLAADGFKADPCALVPAEDRAALGLSAARASDTVSAGCDLVADGPDEFLRVSFNHGLQRLVDLCGTSAAARCDSWRMTDVDGYPAIDATSDLEERNGSCRLFLGISDAESVLLADIRVAKPRTAGCDRARRAAGVVLGTLR</sequence>